<feature type="region of interest" description="Disordered" evidence="1">
    <location>
        <begin position="26"/>
        <end position="113"/>
    </location>
</feature>
<name>A0A0B6ZJI0_9EUPU</name>
<organism evidence="2">
    <name type="scientific">Arion vulgaris</name>
    <dbReference type="NCBI Taxonomy" id="1028688"/>
    <lineage>
        <taxon>Eukaryota</taxon>
        <taxon>Metazoa</taxon>
        <taxon>Spiralia</taxon>
        <taxon>Lophotrochozoa</taxon>
        <taxon>Mollusca</taxon>
        <taxon>Gastropoda</taxon>
        <taxon>Heterobranchia</taxon>
        <taxon>Euthyneura</taxon>
        <taxon>Panpulmonata</taxon>
        <taxon>Eupulmonata</taxon>
        <taxon>Stylommatophora</taxon>
        <taxon>Helicina</taxon>
        <taxon>Arionoidea</taxon>
        <taxon>Arionidae</taxon>
        <taxon>Arion</taxon>
    </lineage>
</organism>
<proteinExistence type="predicted"/>
<feature type="compositionally biased region" description="Polar residues" evidence="1">
    <location>
        <begin position="85"/>
        <end position="95"/>
    </location>
</feature>
<dbReference type="AlphaFoldDB" id="A0A0B6ZJI0"/>
<feature type="non-terminal residue" evidence="2">
    <location>
        <position position="113"/>
    </location>
</feature>
<reference evidence="2" key="1">
    <citation type="submission" date="2014-12" db="EMBL/GenBank/DDBJ databases">
        <title>Insight into the proteome of Arion vulgaris.</title>
        <authorList>
            <person name="Aradska J."/>
            <person name="Bulat T."/>
            <person name="Smidak R."/>
            <person name="Sarate P."/>
            <person name="Gangsoo J."/>
            <person name="Sialana F."/>
            <person name="Bilban M."/>
            <person name="Lubec G."/>
        </authorList>
    </citation>
    <scope>NUCLEOTIDE SEQUENCE</scope>
    <source>
        <tissue evidence="2">Skin</tissue>
    </source>
</reference>
<feature type="non-terminal residue" evidence="2">
    <location>
        <position position="1"/>
    </location>
</feature>
<gene>
    <name evidence="2" type="primary">ORF67743</name>
</gene>
<feature type="compositionally biased region" description="Acidic residues" evidence="1">
    <location>
        <begin position="33"/>
        <end position="47"/>
    </location>
</feature>
<sequence>QDFKNSTSRLSYCTLLSDYLRVKARIDEKENKDPDDDVENIDQEEVDTAQQNLDRKRKPEPEDDCISHVKKNKAIDEYSTDNETTEMYSDTSQQVKSKKKNNPKHLAPPTETD</sequence>
<protein>
    <submittedName>
        <fullName evidence="2">Uncharacterized protein</fullName>
    </submittedName>
</protein>
<dbReference type="EMBL" id="HACG01021919">
    <property type="protein sequence ID" value="CEK68784.1"/>
    <property type="molecule type" value="Transcribed_RNA"/>
</dbReference>
<accession>A0A0B6ZJI0</accession>
<evidence type="ECO:0000256" key="1">
    <source>
        <dbReference type="SAM" id="MobiDB-lite"/>
    </source>
</evidence>
<evidence type="ECO:0000313" key="2">
    <source>
        <dbReference type="EMBL" id="CEK68784.1"/>
    </source>
</evidence>